<gene>
    <name evidence="1" type="ORF">PeribacterD1_0505</name>
</gene>
<evidence type="ECO:0000313" key="1">
    <source>
        <dbReference type="EMBL" id="ALM13194.1"/>
    </source>
</evidence>
<dbReference type="KEGG" id="prf:PeribacterA2_0505"/>
<accession>A0A0S1SJR2</accession>
<accession>A0A0S1SQG6</accession>
<name>A0A0S1SUW8_9BACT</name>
<accession>A0A0S1SUW8</accession>
<accession>A0A0S1SL89</accession>
<protein>
    <submittedName>
        <fullName evidence="1">Uncharacterized protein</fullName>
    </submittedName>
</protein>
<dbReference type="EMBL" id="CP013065">
    <property type="protein sequence ID" value="ALM13194.1"/>
    <property type="molecule type" value="Genomic_DNA"/>
</dbReference>
<proteinExistence type="predicted"/>
<organism evidence="1 2">
    <name type="scientific">Candidatus Peribacter riflensis</name>
    <dbReference type="NCBI Taxonomy" id="1735162"/>
    <lineage>
        <taxon>Bacteria</taxon>
        <taxon>Candidatus Peregrinibacteriota</taxon>
        <taxon>Candidatus Peribacteria</taxon>
        <taxon>Candidatus Peribacterales</taxon>
        <taxon>Candidatus Peribacteraceae</taxon>
        <taxon>Candidatus Peribacter</taxon>
    </lineage>
</organism>
<accession>A0A0S1SHY4</accession>
<reference evidence="1 2" key="2">
    <citation type="journal article" date="2016" name="PeerJ">
        <title>Analysis of five complete genome sequences for members of the class Peribacteria in the recently recognized Peregrinibacteria bacterial phylum.</title>
        <authorList>
            <person name="Anantharaman K."/>
            <person name="Brown C.T."/>
            <person name="Burstein D."/>
            <person name="Castelle C.J."/>
            <person name="Probst A.J."/>
            <person name="Thomas B.C."/>
            <person name="Williams K.H."/>
            <person name="Banfield J.F."/>
        </authorList>
    </citation>
    <scope>NUCLEOTIDE SEQUENCE [LARGE SCALE GENOMIC DNA]</scope>
    <source>
        <strain evidence="1">RIFOXYD1_FULL_PER-ii_59_16</strain>
    </source>
</reference>
<sequence>MPIELTSAEISLAEKLSEHAKDACALVGLKCLKCEPKHFYLTVHRYYGRVQGMTAEVDRCIDWCLSKGKVVFNAQRFGNWCQKKVQWDKEGQIQKAEKEKLASGTEYQKADYERRFTR</sequence>
<dbReference type="AlphaFoldDB" id="A0A0S1SUW8"/>
<evidence type="ECO:0000313" key="2">
    <source>
        <dbReference type="Proteomes" id="UP000069135"/>
    </source>
</evidence>
<reference evidence="2" key="1">
    <citation type="submission" date="2015-10" db="EMBL/GenBank/DDBJ databases">
        <title>Analysis of five complete genome sequences for members of the class Peribacteria in the recently recognized Peregrinibacteria bacterial phylum.</title>
        <authorList>
            <person name="Anantharaman K."/>
            <person name="Brown C.T."/>
            <person name="Burstein D."/>
            <person name="Castelle C.J."/>
            <person name="Probst A.J."/>
            <person name="Thomas B.C."/>
            <person name="Williams K.H."/>
            <person name="Banfield J.F."/>
        </authorList>
    </citation>
    <scope>NUCLEOTIDE SEQUENCE [LARGE SCALE GENOMIC DNA]</scope>
</reference>
<dbReference type="Proteomes" id="UP000069135">
    <property type="component" value="Chromosome"/>
</dbReference>